<dbReference type="SUPFAM" id="SSF53335">
    <property type="entry name" value="S-adenosyl-L-methionine-dependent methyltransferases"/>
    <property type="match status" value="1"/>
</dbReference>
<gene>
    <name evidence="5" type="ORF">GCM10009802_61900</name>
</gene>
<comment type="caution">
    <text evidence="5">The sequence shown here is derived from an EMBL/GenBank/DDBJ whole genome shotgun (WGS) entry which is preliminary data.</text>
</comment>
<keyword evidence="3" id="KW-0808">Transferase</keyword>
<dbReference type="CDD" id="cd02440">
    <property type="entry name" value="AdoMet_MTases"/>
    <property type="match status" value="1"/>
</dbReference>
<dbReference type="InterPro" id="IPR029063">
    <property type="entry name" value="SAM-dependent_MTases_sf"/>
</dbReference>
<protein>
    <submittedName>
        <fullName evidence="5">Class I SAM-dependent methyltransferase</fullName>
    </submittedName>
</protein>
<keyword evidence="6" id="KW-1185">Reference proteome</keyword>
<evidence type="ECO:0000259" key="4">
    <source>
        <dbReference type="Pfam" id="PF08241"/>
    </source>
</evidence>
<dbReference type="InterPro" id="IPR013216">
    <property type="entry name" value="Methyltransf_11"/>
</dbReference>
<dbReference type="GO" id="GO:0008168">
    <property type="term" value="F:methyltransferase activity"/>
    <property type="evidence" value="ECO:0007669"/>
    <property type="project" value="UniProtKB-KW"/>
</dbReference>
<dbReference type="Proteomes" id="UP001500443">
    <property type="component" value="Unassembled WGS sequence"/>
</dbReference>
<comment type="similarity">
    <text evidence="1">Belongs to the methyltransferase superfamily.</text>
</comment>
<keyword evidence="2 5" id="KW-0489">Methyltransferase</keyword>
<dbReference type="EMBL" id="BAAAPF010000379">
    <property type="protein sequence ID" value="GAA1505593.1"/>
    <property type="molecule type" value="Genomic_DNA"/>
</dbReference>
<evidence type="ECO:0000256" key="3">
    <source>
        <dbReference type="ARBA" id="ARBA00022679"/>
    </source>
</evidence>
<proteinExistence type="inferred from homology"/>
<sequence>MTTDPDLHRRRASSFGSQAAAYAEFRPDYPAAAVRWALEPVADRDRPHVLDLAAGTGKLTAALVAEGLRTTAVEPDRAMLAELRRTLPDVPAHEGTAERIPLPDGSVDAVLVGQAFHWFAPERALPEIARVLRPGGVAAGLWNQGDHEVDWITGLDEVTRGEACFADLSDEVGLPPHEEYEPVRRQRFPNRLRYTRDSLTAMVATHSRLLLLPEDERAQLLARVRGYLAARPETQRTEFEVPLVTLVDRAVRRWGSPRQ</sequence>
<evidence type="ECO:0000313" key="5">
    <source>
        <dbReference type="EMBL" id="GAA1505593.1"/>
    </source>
</evidence>
<evidence type="ECO:0000256" key="2">
    <source>
        <dbReference type="ARBA" id="ARBA00022603"/>
    </source>
</evidence>
<reference evidence="6" key="1">
    <citation type="journal article" date="2019" name="Int. J. Syst. Evol. Microbiol.">
        <title>The Global Catalogue of Microorganisms (GCM) 10K type strain sequencing project: providing services to taxonomists for standard genome sequencing and annotation.</title>
        <authorList>
            <consortium name="The Broad Institute Genomics Platform"/>
            <consortium name="The Broad Institute Genome Sequencing Center for Infectious Disease"/>
            <person name="Wu L."/>
            <person name="Ma J."/>
        </authorList>
    </citation>
    <scope>NUCLEOTIDE SEQUENCE [LARGE SCALE GENOMIC DNA]</scope>
    <source>
        <strain evidence="6">JCM 15481</strain>
    </source>
</reference>
<accession>A0ABP4KKV4</accession>
<evidence type="ECO:0000313" key="6">
    <source>
        <dbReference type="Proteomes" id="UP001500443"/>
    </source>
</evidence>
<name>A0ABP4KKV4_9ACTN</name>
<dbReference type="GO" id="GO:0032259">
    <property type="term" value="P:methylation"/>
    <property type="evidence" value="ECO:0007669"/>
    <property type="project" value="UniProtKB-KW"/>
</dbReference>
<dbReference type="InterPro" id="IPR051052">
    <property type="entry name" value="Diverse_substrate_MTase"/>
</dbReference>
<feature type="domain" description="Methyltransferase type 11" evidence="4">
    <location>
        <begin position="50"/>
        <end position="138"/>
    </location>
</feature>
<dbReference type="PANTHER" id="PTHR44942:SF4">
    <property type="entry name" value="METHYLTRANSFERASE TYPE 11 DOMAIN-CONTAINING PROTEIN"/>
    <property type="match status" value="1"/>
</dbReference>
<dbReference type="Gene3D" id="3.40.50.150">
    <property type="entry name" value="Vaccinia Virus protein VP39"/>
    <property type="match status" value="1"/>
</dbReference>
<dbReference type="RefSeq" id="WP_344294706.1">
    <property type="nucleotide sequence ID" value="NZ_BAAAPF010000379.1"/>
</dbReference>
<dbReference type="Pfam" id="PF08241">
    <property type="entry name" value="Methyltransf_11"/>
    <property type="match status" value="1"/>
</dbReference>
<evidence type="ECO:0000256" key="1">
    <source>
        <dbReference type="ARBA" id="ARBA00008361"/>
    </source>
</evidence>
<organism evidence="5 6">
    <name type="scientific">Streptomyces synnematoformans</name>
    <dbReference type="NCBI Taxonomy" id="415721"/>
    <lineage>
        <taxon>Bacteria</taxon>
        <taxon>Bacillati</taxon>
        <taxon>Actinomycetota</taxon>
        <taxon>Actinomycetes</taxon>
        <taxon>Kitasatosporales</taxon>
        <taxon>Streptomycetaceae</taxon>
        <taxon>Streptomyces</taxon>
    </lineage>
</organism>
<dbReference type="PANTHER" id="PTHR44942">
    <property type="entry name" value="METHYLTRANSF_11 DOMAIN-CONTAINING PROTEIN"/>
    <property type="match status" value="1"/>
</dbReference>